<keyword evidence="1" id="KW-0472">Membrane</keyword>
<dbReference type="EMBL" id="BSYO01000002">
    <property type="protein sequence ID" value="GMH00762.1"/>
    <property type="molecule type" value="Genomic_DNA"/>
</dbReference>
<organism evidence="2 3">
    <name type="scientific">Nepenthes gracilis</name>
    <name type="common">Slender pitcher plant</name>
    <dbReference type="NCBI Taxonomy" id="150966"/>
    <lineage>
        <taxon>Eukaryota</taxon>
        <taxon>Viridiplantae</taxon>
        <taxon>Streptophyta</taxon>
        <taxon>Embryophyta</taxon>
        <taxon>Tracheophyta</taxon>
        <taxon>Spermatophyta</taxon>
        <taxon>Magnoliopsida</taxon>
        <taxon>eudicotyledons</taxon>
        <taxon>Gunneridae</taxon>
        <taxon>Pentapetalae</taxon>
        <taxon>Caryophyllales</taxon>
        <taxon>Nepenthaceae</taxon>
        <taxon>Nepenthes</taxon>
    </lineage>
</organism>
<dbReference type="AlphaFoldDB" id="A0AAD3P7C5"/>
<gene>
    <name evidence="2" type="ORF">Nepgr_002601</name>
</gene>
<feature type="transmembrane region" description="Helical" evidence="1">
    <location>
        <begin position="13"/>
        <end position="37"/>
    </location>
</feature>
<comment type="caution">
    <text evidence="2">The sequence shown here is derived from an EMBL/GenBank/DDBJ whole genome shotgun (WGS) entry which is preliminary data.</text>
</comment>
<evidence type="ECO:0000313" key="3">
    <source>
        <dbReference type="Proteomes" id="UP001279734"/>
    </source>
</evidence>
<accession>A0AAD3P7C5</accession>
<proteinExistence type="predicted"/>
<evidence type="ECO:0008006" key="4">
    <source>
        <dbReference type="Google" id="ProtNLM"/>
    </source>
</evidence>
<sequence>MCSLVFSVGYLRFFGWIVLSVRGLVAFAWQISFFVALVLRGIKMADFVALIWKWWHIVFALRVDGAPDGVRGWTRSFIAIDGLPAVVWGWCFFALFNTMGICDALELGVLSNERDARCRYHLGFVMLELMMKLLCNADVAVDGSGALLLMLECSQCLGLSMLMVPILLSISFVAKFGSSVDEDLWSLPTLFLDEVLGQTILWWC</sequence>
<evidence type="ECO:0000313" key="2">
    <source>
        <dbReference type="EMBL" id="GMH00762.1"/>
    </source>
</evidence>
<protein>
    <recommendedName>
        <fullName evidence="4">Transmembrane protein</fullName>
    </recommendedName>
</protein>
<keyword evidence="1" id="KW-1133">Transmembrane helix</keyword>
<dbReference type="Proteomes" id="UP001279734">
    <property type="component" value="Unassembled WGS sequence"/>
</dbReference>
<keyword evidence="1" id="KW-0812">Transmembrane</keyword>
<evidence type="ECO:0000256" key="1">
    <source>
        <dbReference type="SAM" id="Phobius"/>
    </source>
</evidence>
<keyword evidence="3" id="KW-1185">Reference proteome</keyword>
<reference evidence="2" key="1">
    <citation type="submission" date="2023-05" db="EMBL/GenBank/DDBJ databases">
        <title>Nepenthes gracilis genome sequencing.</title>
        <authorList>
            <person name="Fukushima K."/>
        </authorList>
    </citation>
    <scope>NUCLEOTIDE SEQUENCE</scope>
    <source>
        <strain evidence="2">SING2019-196</strain>
    </source>
</reference>
<name>A0AAD3P7C5_NEPGR</name>